<accession>A0A1W1VM42</accession>
<evidence type="ECO:0000256" key="3">
    <source>
        <dbReference type="ARBA" id="ARBA00004769"/>
    </source>
</evidence>
<protein>
    <recommendedName>
        <fullName evidence="7">Hydroxymethylpyrimidine/phosphomethylpyrimidine kinase</fullName>
        <ecNumber evidence="5">2.7.1.49</ecNumber>
        <ecNumber evidence="6">2.7.4.7</ecNumber>
    </recommendedName>
    <alternativeName>
        <fullName evidence="14">Hydroxymethylpyrimidine kinase</fullName>
    </alternativeName>
    <alternativeName>
        <fullName evidence="15">Hydroxymethylpyrimidine phosphate kinase</fullName>
    </alternativeName>
</protein>
<evidence type="ECO:0000256" key="6">
    <source>
        <dbReference type="ARBA" id="ARBA00012963"/>
    </source>
</evidence>
<dbReference type="PANTHER" id="PTHR20858:SF17">
    <property type="entry name" value="HYDROXYMETHYLPYRIMIDINE_PHOSPHOMETHYLPYRIMIDINE KINASE THI20-RELATED"/>
    <property type="match status" value="1"/>
</dbReference>
<dbReference type="GO" id="GO:0005524">
    <property type="term" value="F:ATP binding"/>
    <property type="evidence" value="ECO:0007669"/>
    <property type="project" value="UniProtKB-KW"/>
</dbReference>
<comment type="catalytic activity">
    <reaction evidence="2">
        <text>4-amino-2-methyl-5-(phosphooxymethyl)pyrimidine + ATP = 4-amino-2-methyl-5-(diphosphooxymethyl)pyrimidine + ADP</text>
        <dbReference type="Rhea" id="RHEA:19893"/>
        <dbReference type="ChEBI" id="CHEBI:30616"/>
        <dbReference type="ChEBI" id="CHEBI:57841"/>
        <dbReference type="ChEBI" id="CHEBI:58354"/>
        <dbReference type="ChEBI" id="CHEBI:456216"/>
        <dbReference type="EC" id="2.7.4.7"/>
    </reaction>
</comment>
<keyword evidence="10 17" id="KW-0418">Kinase</keyword>
<evidence type="ECO:0000256" key="4">
    <source>
        <dbReference type="ARBA" id="ARBA00009879"/>
    </source>
</evidence>
<dbReference type="PANTHER" id="PTHR20858">
    <property type="entry name" value="PHOSPHOMETHYLPYRIMIDINE KINASE"/>
    <property type="match status" value="1"/>
</dbReference>
<evidence type="ECO:0000256" key="9">
    <source>
        <dbReference type="ARBA" id="ARBA00022741"/>
    </source>
</evidence>
<comment type="pathway">
    <text evidence="3">Cofactor biosynthesis; thiamine diphosphate biosynthesis; 4-amino-2-methyl-5-diphosphomethylpyrimidine from 5-amino-1-(5-phospho-D-ribosyl)imidazole: step 3/3.</text>
</comment>
<dbReference type="EMBL" id="LT838272">
    <property type="protein sequence ID" value="SMB94455.1"/>
    <property type="molecule type" value="Genomic_DNA"/>
</dbReference>
<dbReference type="GO" id="GO:0005829">
    <property type="term" value="C:cytosol"/>
    <property type="evidence" value="ECO:0007669"/>
    <property type="project" value="TreeGrafter"/>
</dbReference>
<evidence type="ECO:0000313" key="18">
    <source>
        <dbReference type="Proteomes" id="UP000192569"/>
    </source>
</evidence>
<dbReference type="AlphaFoldDB" id="A0A1W1VM42"/>
<gene>
    <name evidence="17" type="ORF">SAMN00808754_1037</name>
</gene>
<dbReference type="GO" id="GO:0008972">
    <property type="term" value="F:phosphomethylpyrimidine kinase activity"/>
    <property type="evidence" value="ECO:0007669"/>
    <property type="project" value="UniProtKB-EC"/>
</dbReference>
<keyword evidence="12" id="KW-0784">Thiamine biosynthesis</keyword>
<dbReference type="EC" id="2.7.1.49" evidence="5"/>
<evidence type="ECO:0000256" key="15">
    <source>
        <dbReference type="ARBA" id="ARBA00043176"/>
    </source>
</evidence>
<dbReference type="RefSeq" id="WP_084664530.1">
    <property type="nucleotide sequence ID" value="NZ_LT838272.1"/>
</dbReference>
<comment type="catalytic activity">
    <reaction evidence="1">
        <text>4-amino-5-hydroxymethyl-2-methylpyrimidine + ATP = 4-amino-2-methyl-5-(phosphooxymethyl)pyrimidine + ADP + H(+)</text>
        <dbReference type="Rhea" id="RHEA:23096"/>
        <dbReference type="ChEBI" id="CHEBI:15378"/>
        <dbReference type="ChEBI" id="CHEBI:16892"/>
        <dbReference type="ChEBI" id="CHEBI:30616"/>
        <dbReference type="ChEBI" id="CHEBI:58354"/>
        <dbReference type="ChEBI" id="CHEBI:456216"/>
        <dbReference type="EC" id="2.7.1.49"/>
    </reaction>
</comment>
<evidence type="ECO:0000256" key="11">
    <source>
        <dbReference type="ARBA" id="ARBA00022840"/>
    </source>
</evidence>
<dbReference type="InterPro" id="IPR029056">
    <property type="entry name" value="Ribokinase-like"/>
</dbReference>
<dbReference type="FunFam" id="3.40.1190.20:FF:000003">
    <property type="entry name" value="Phosphomethylpyrimidine kinase ThiD"/>
    <property type="match status" value="1"/>
</dbReference>
<name>A0A1W1VM42_9FIRM</name>
<evidence type="ECO:0000256" key="5">
    <source>
        <dbReference type="ARBA" id="ARBA00012135"/>
    </source>
</evidence>
<dbReference type="Proteomes" id="UP000192569">
    <property type="component" value="Chromosome I"/>
</dbReference>
<keyword evidence="11" id="KW-0067">ATP-binding</keyword>
<dbReference type="GO" id="GO:0008902">
    <property type="term" value="F:hydroxymethylpyrimidine kinase activity"/>
    <property type="evidence" value="ECO:0007669"/>
    <property type="project" value="UniProtKB-EC"/>
</dbReference>
<feature type="domain" description="Pyridoxamine kinase/Phosphomethylpyrimidine kinase" evidence="16">
    <location>
        <begin position="11"/>
        <end position="254"/>
    </location>
</feature>
<comment type="similarity">
    <text evidence="4">Belongs to the ThiD family.</text>
</comment>
<keyword evidence="9" id="KW-0547">Nucleotide-binding</keyword>
<evidence type="ECO:0000256" key="7">
    <source>
        <dbReference type="ARBA" id="ARBA00019161"/>
    </source>
</evidence>
<evidence type="ECO:0000256" key="2">
    <source>
        <dbReference type="ARBA" id="ARBA00000565"/>
    </source>
</evidence>
<dbReference type="GO" id="GO:0009228">
    <property type="term" value="P:thiamine biosynthetic process"/>
    <property type="evidence" value="ECO:0007669"/>
    <property type="project" value="UniProtKB-KW"/>
</dbReference>
<evidence type="ECO:0000256" key="12">
    <source>
        <dbReference type="ARBA" id="ARBA00022977"/>
    </source>
</evidence>
<evidence type="ECO:0000256" key="10">
    <source>
        <dbReference type="ARBA" id="ARBA00022777"/>
    </source>
</evidence>
<evidence type="ECO:0000256" key="14">
    <source>
        <dbReference type="ARBA" id="ARBA00042102"/>
    </source>
</evidence>
<dbReference type="CDD" id="cd01169">
    <property type="entry name" value="HMPP_kinase"/>
    <property type="match status" value="1"/>
</dbReference>
<proteinExistence type="inferred from homology"/>
<dbReference type="InterPro" id="IPR004399">
    <property type="entry name" value="HMP/HMP-P_kinase_dom"/>
</dbReference>
<dbReference type="InterPro" id="IPR013749">
    <property type="entry name" value="PM/HMP-P_kinase-1"/>
</dbReference>
<dbReference type="Pfam" id="PF08543">
    <property type="entry name" value="Phos_pyr_kin"/>
    <property type="match status" value="1"/>
</dbReference>
<keyword evidence="18" id="KW-1185">Reference proteome</keyword>
<sequence>MYKALTIAGSDSGGGAGLQADLKTFAALKVYGTSVITSVTAQNTRGVQGRYDIPAHFVAQQLDSVLGDIGADAVKTGMLANAEIVSTVATKLKEYGINRLVVDPVFVAKSGHFLLGPDAWEVLKEELFPLALVVTPNLDEAEALTGLSIQSEKDMVEAAQRIWDWGPKFVVVKGGHLAGEEAVDILFDGKEVLRFSSPRLLISNTHGTGCTFAAAITALLAKGWGVPEAVGRAKEYLRQAMIAGRPVGKGYGCLHHLAPYYSWEDD</sequence>
<reference evidence="17 18" key="1">
    <citation type="submission" date="2017-04" db="EMBL/GenBank/DDBJ databases">
        <authorList>
            <person name="Afonso C.L."/>
            <person name="Miller P.J."/>
            <person name="Scott M.A."/>
            <person name="Spackman E."/>
            <person name="Goraichik I."/>
            <person name="Dimitrov K.M."/>
            <person name="Suarez D.L."/>
            <person name="Swayne D.E."/>
        </authorList>
    </citation>
    <scope>NUCLEOTIDE SEQUENCE [LARGE SCALE GENOMIC DNA]</scope>
    <source>
        <strain evidence="17 18">ToBE</strain>
    </source>
</reference>
<dbReference type="SUPFAM" id="SSF53613">
    <property type="entry name" value="Ribokinase-like"/>
    <property type="match status" value="1"/>
</dbReference>
<dbReference type="Gene3D" id="3.40.1190.20">
    <property type="match status" value="1"/>
</dbReference>
<evidence type="ECO:0000256" key="8">
    <source>
        <dbReference type="ARBA" id="ARBA00022679"/>
    </source>
</evidence>
<keyword evidence="8" id="KW-0808">Transferase</keyword>
<evidence type="ECO:0000256" key="13">
    <source>
        <dbReference type="ARBA" id="ARBA00037917"/>
    </source>
</evidence>
<evidence type="ECO:0000313" key="17">
    <source>
        <dbReference type="EMBL" id="SMB94455.1"/>
    </source>
</evidence>
<dbReference type="NCBIfam" id="TIGR00097">
    <property type="entry name" value="HMP-P_kinase"/>
    <property type="match status" value="1"/>
</dbReference>
<evidence type="ECO:0000259" key="16">
    <source>
        <dbReference type="Pfam" id="PF08543"/>
    </source>
</evidence>
<comment type="pathway">
    <text evidence="13">Cofactor biosynthesis; thiamine diphosphate biosynthesis; 4-amino-2-methyl-5-diphosphomethylpyrimidine from 5-amino-1-(5-phospho-D-ribosyl)imidazole: step 2/3.</text>
</comment>
<organism evidence="17 18">
    <name type="scientific">Thermanaeromonas toyohensis ToBE</name>
    <dbReference type="NCBI Taxonomy" id="698762"/>
    <lineage>
        <taxon>Bacteria</taxon>
        <taxon>Bacillati</taxon>
        <taxon>Bacillota</taxon>
        <taxon>Clostridia</taxon>
        <taxon>Neomoorellales</taxon>
        <taxon>Neomoorellaceae</taxon>
        <taxon>Thermanaeromonas</taxon>
    </lineage>
</organism>
<evidence type="ECO:0000256" key="1">
    <source>
        <dbReference type="ARBA" id="ARBA00000151"/>
    </source>
</evidence>
<dbReference type="STRING" id="698762.SAMN00808754_1037"/>
<dbReference type="EC" id="2.7.4.7" evidence="6"/>
<dbReference type="OrthoDB" id="9810880at2"/>